<proteinExistence type="predicted"/>
<evidence type="ECO:0000313" key="2">
    <source>
        <dbReference type="EMBL" id="JAQ15146.1"/>
    </source>
</evidence>
<organism evidence="2">
    <name type="scientific">Lygus hesperus</name>
    <name type="common">Western plant bug</name>
    <dbReference type="NCBI Taxonomy" id="30085"/>
    <lineage>
        <taxon>Eukaryota</taxon>
        <taxon>Metazoa</taxon>
        <taxon>Ecdysozoa</taxon>
        <taxon>Arthropoda</taxon>
        <taxon>Hexapoda</taxon>
        <taxon>Insecta</taxon>
        <taxon>Pterygota</taxon>
        <taxon>Neoptera</taxon>
        <taxon>Paraneoptera</taxon>
        <taxon>Hemiptera</taxon>
        <taxon>Heteroptera</taxon>
        <taxon>Panheteroptera</taxon>
        <taxon>Cimicomorpha</taxon>
        <taxon>Miridae</taxon>
        <taxon>Mirini</taxon>
        <taxon>Lygus</taxon>
    </lineage>
</organism>
<sequence>MYTEGCIFIYIFYTFIKIGVRRIALRLSYVLPNGRPKCYYYYYYVDNDDDEDDSKLSLYSSSTLSFALWCDKVDDEADDEEEEDEEEEEEDKRSNTSNRARLRTTRIT</sequence>
<dbReference type="AlphaFoldDB" id="A0A146M8P6"/>
<dbReference type="EMBL" id="GDHC01003483">
    <property type="protein sequence ID" value="JAQ15146.1"/>
    <property type="molecule type" value="Transcribed_RNA"/>
</dbReference>
<name>A0A146M8P6_LYGHE</name>
<protein>
    <submittedName>
        <fullName evidence="2">Uncharacterized protein</fullName>
    </submittedName>
</protein>
<feature type="region of interest" description="Disordered" evidence="1">
    <location>
        <begin position="75"/>
        <end position="108"/>
    </location>
</feature>
<reference evidence="2" key="1">
    <citation type="journal article" date="2016" name="Gigascience">
        <title>De novo construction of an expanded transcriptome assembly for the western tarnished plant bug, Lygus hesperus.</title>
        <authorList>
            <person name="Tassone E.E."/>
            <person name="Geib S.M."/>
            <person name="Hall B."/>
            <person name="Fabrick J.A."/>
            <person name="Brent C.S."/>
            <person name="Hull J.J."/>
        </authorList>
    </citation>
    <scope>NUCLEOTIDE SEQUENCE</scope>
</reference>
<gene>
    <name evidence="2" type="ORF">g.7546</name>
</gene>
<accession>A0A146M8P6</accession>
<evidence type="ECO:0000256" key="1">
    <source>
        <dbReference type="SAM" id="MobiDB-lite"/>
    </source>
</evidence>
<feature type="compositionally biased region" description="Acidic residues" evidence="1">
    <location>
        <begin position="75"/>
        <end position="90"/>
    </location>
</feature>